<dbReference type="RefSeq" id="WP_138404096.1">
    <property type="nucleotide sequence ID" value="NZ_CP144682.1"/>
</dbReference>
<protein>
    <recommendedName>
        <fullName evidence="1">Copper chaperone CopZ</fullName>
    </recommendedName>
</protein>
<dbReference type="PANTHER" id="PTHR46594">
    <property type="entry name" value="P-TYPE CATION-TRANSPORTING ATPASE"/>
    <property type="match status" value="1"/>
</dbReference>
<dbReference type="OrthoDB" id="9813965at2"/>
<dbReference type="SUPFAM" id="SSF55008">
    <property type="entry name" value="HMA, heavy metal-associated domain"/>
    <property type="match status" value="1"/>
</dbReference>
<reference evidence="3 4" key="1">
    <citation type="submission" date="2019-05" db="EMBL/GenBank/DDBJ databases">
        <title>The metagenome of a microbial culture collection derived from dairy environment covers the genomic content of the human microbiome.</title>
        <authorList>
            <person name="Roder T."/>
            <person name="Wuthrich D."/>
            <person name="Sattari Z."/>
            <person name="Von Ah U."/>
            <person name="Bar C."/>
            <person name="Ronchi F."/>
            <person name="Macpherson A.J."/>
            <person name="Ganal-Vonarburg S.C."/>
            <person name="Bruggmann R."/>
            <person name="Vergeres G."/>
        </authorList>
    </citation>
    <scope>NUCLEOTIDE SEQUENCE [LARGE SCALE GENOMIC DNA]</scope>
    <source>
        <strain evidence="3 4">FAM 24227</strain>
    </source>
</reference>
<evidence type="ECO:0000313" key="3">
    <source>
        <dbReference type="EMBL" id="TLQ41838.1"/>
    </source>
</evidence>
<dbReference type="CDD" id="cd00371">
    <property type="entry name" value="HMA"/>
    <property type="match status" value="1"/>
</dbReference>
<dbReference type="GO" id="GO:0046872">
    <property type="term" value="F:metal ion binding"/>
    <property type="evidence" value="ECO:0007669"/>
    <property type="project" value="UniProtKB-KW"/>
</dbReference>
<dbReference type="InterPro" id="IPR017969">
    <property type="entry name" value="Heavy-metal-associated_CS"/>
</dbReference>
<dbReference type="InterPro" id="IPR001802">
    <property type="entry name" value="MerP/CopZ"/>
</dbReference>
<evidence type="ECO:0000256" key="1">
    <source>
        <dbReference type="ARBA" id="ARBA00015313"/>
    </source>
</evidence>
<evidence type="ECO:0000256" key="2">
    <source>
        <dbReference type="ARBA" id="ARBA00022723"/>
    </source>
</evidence>
<dbReference type="EMBL" id="VBSP01000009">
    <property type="protein sequence ID" value="TLQ41838.1"/>
    <property type="molecule type" value="Genomic_DNA"/>
</dbReference>
<gene>
    <name evidence="3" type="ORF">FEZ33_03920</name>
</gene>
<dbReference type="PROSITE" id="PS50846">
    <property type="entry name" value="HMA_2"/>
    <property type="match status" value="1"/>
</dbReference>
<dbReference type="PROSITE" id="PS01047">
    <property type="entry name" value="HMA_1"/>
    <property type="match status" value="1"/>
</dbReference>
<dbReference type="Proteomes" id="UP000306420">
    <property type="component" value="Unassembled WGS sequence"/>
</dbReference>
<dbReference type="InterPro" id="IPR006121">
    <property type="entry name" value="HMA_dom"/>
</dbReference>
<dbReference type="AlphaFoldDB" id="A0A5R9DW23"/>
<proteinExistence type="predicted"/>
<name>A0A5R9DW23_9LACT</name>
<organism evidence="3 4">
    <name type="scientific">Ruoffia tabacinasalis</name>
    <dbReference type="NCBI Taxonomy" id="87458"/>
    <lineage>
        <taxon>Bacteria</taxon>
        <taxon>Bacillati</taxon>
        <taxon>Bacillota</taxon>
        <taxon>Bacilli</taxon>
        <taxon>Lactobacillales</taxon>
        <taxon>Aerococcaceae</taxon>
        <taxon>Ruoffia</taxon>
    </lineage>
</organism>
<dbReference type="PRINTS" id="PR00946">
    <property type="entry name" value="HGSCAVENGER"/>
</dbReference>
<comment type="caution">
    <text evidence="3">The sequence shown here is derived from an EMBL/GenBank/DDBJ whole genome shotgun (WGS) entry which is preliminary data.</text>
</comment>
<keyword evidence="2" id="KW-0479">Metal-binding</keyword>
<dbReference type="InterPro" id="IPR036163">
    <property type="entry name" value="HMA_dom_sf"/>
</dbReference>
<evidence type="ECO:0000313" key="4">
    <source>
        <dbReference type="Proteomes" id="UP000306420"/>
    </source>
</evidence>
<dbReference type="PANTHER" id="PTHR46594:SF4">
    <property type="entry name" value="P-TYPE CATION-TRANSPORTING ATPASE"/>
    <property type="match status" value="1"/>
</dbReference>
<sequence length="68" mass="7285">MKKEQFEVAGMGCMNCSKTIQNTLSNLDGVSEATVDFANKTADVTYDDTVVSKVGMQTAVTDAGYQLL</sequence>
<dbReference type="Pfam" id="PF00403">
    <property type="entry name" value="HMA"/>
    <property type="match status" value="1"/>
</dbReference>
<dbReference type="FunFam" id="3.30.70.100:FF:000001">
    <property type="entry name" value="ATPase copper transporting beta"/>
    <property type="match status" value="1"/>
</dbReference>
<accession>A0A5R9DW23</accession>
<dbReference type="Gene3D" id="3.30.70.100">
    <property type="match status" value="1"/>
</dbReference>